<dbReference type="OrthoDB" id="5286775at2759"/>
<organism evidence="2 3">
    <name type="scientific">Sphaceloma murrayae</name>
    <dbReference type="NCBI Taxonomy" id="2082308"/>
    <lineage>
        <taxon>Eukaryota</taxon>
        <taxon>Fungi</taxon>
        <taxon>Dikarya</taxon>
        <taxon>Ascomycota</taxon>
        <taxon>Pezizomycotina</taxon>
        <taxon>Dothideomycetes</taxon>
        <taxon>Dothideomycetidae</taxon>
        <taxon>Myriangiales</taxon>
        <taxon>Elsinoaceae</taxon>
        <taxon>Sphaceloma</taxon>
    </lineage>
</organism>
<protein>
    <submittedName>
        <fullName evidence="2">Uncharacterized protein</fullName>
    </submittedName>
</protein>
<feature type="region of interest" description="Disordered" evidence="1">
    <location>
        <begin position="25"/>
        <end position="131"/>
    </location>
</feature>
<proteinExistence type="predicted"/>
<name>A0A2K1QUT3_9PEZI</name>
<dbReference type="EMBL" id="NKHZ01000039">
    <property type="protein sequence ID" value="PNS18826.1"/>
    <property type="molecule type" value="Genomic_DNA"/>
</dbReference>
<keyword evidence="3" id="KW-1185">Reference proteome</keyword>
<dbReference type="Proteomes" id="UP000243797">
    <property type="component" value="Unassembled WGS sequence"/>
</dbReference>
<evidence type="ECO:0000313" key="2">
    <source>
        <dbReference type="EMBL" id="PNS18826.1"/>
    </source>
</evidence>
<evidence type="ECO:0000313" key="3">
    <source>
        <dbReference type="Proteomes" id="UP000243797"/>
    </source>
</evidence>
<feature type="compositionally biased region" description="Polar residues" evidence="1">
    <location>
        <begin position="47"/>
        <end position="80"/>
    </location>
</feature>
<gene>
    <name evidence="2" type="ORF">CAC42_5365</name>
</gene>
<accession>A0A2K1QUT3</accession>
<sequence length="450" mass="48831">MALLSRLSGAIWNFVSPVKTAAQPERQQAVVPPRQSSLATLQRHKSMSPTSRVASWQLHSPGTSIEYTSRTSITSPTLVVSSKRKRTASPADEKPIKRGRGRPPKPKTVATATDKKRGRGPPRKTTTPAKKKMDVMDMDYEGSTLLEENDISSLMSEIHVASPPPPLPKPTTAQTPSWTSNDAEDPTLLSPVTPARFPSVDRPPSPALTTTGATPAAQLPLRDLTAFPLSTQPLVRHLLLRGREPLFPSTWSKDFRFLPTSLFFPSLLDDAVISSVRGADFRAQKAFEDLLALGSRVRDKILVKRDPESAAVRGVENFAAWAGKDVALRGREGMCPDLLVVASGDKKTDVDVLQRDLAGKMARCEAEWNTWLGGGEVPVIYGVVVSHTVLAMVGYEAGEGGEGQGVERVMEGMKMIGTFDFGVRGLDVWNALAVALLVVHVRDVMRGYAV</sequence>
<evidence type="ECO:0000256" key="1">
    <source>
        <dbReference type="SAM" id="MobiDB-lite"/>
    </source>
</evidence>
<reference evidence="2 3" key="1">
    <citation type="submission" date="2017-06" db="EMBL/GenBank/DDBJ databases">
        <title>Draft genome sequence of a variant of Elsinoe murrayae.</title>
        <authorList>
            <person name="Cheng Q."/>
        </authorList>
    </citation>
    <scope>NUCLEOTIDE SEQUENCE [LARGE SCALE GENOMIC DNA]</scope>
    <source>
        <strain evidence="2 3">CQ-2017a</strain>
    </source>
</reference>
<dbReference type="AlphaFoldDB" id="A0A2K1QUT3"/>
<comment type="caution">
    <text evidence="2">The sequence shown here is derived from an EMBL/GenBank/DDBJ whole genome shotgun (WGS) entry which is preliminary data.</text>
</comment>
<feature type="region of interest" description="Disordered" evidence="1">
    <location>
        <begin position="162"/>
        <end position="184"/>
    </location>
</feature>
<dbReference type="InParanoid" id="A0A2K1QUT3"/>